<dbReference type="InterPro" id="IPR028992">
    <property type="entry name" value="Hedgehog/Intein_dom"/>
</dbReference>
<protein>
    <recommendedName>
        <fullName evidence="2">Hedgehog/Intein (Hint) domain-containing protein</fullName>
    </recommendedName>
</protein>
<dbReference type="Proteomes" id="UP000598196">
    <property type="component" value="Unassembled WGS sequence"/>
</dbReference>
<gene>
    <name evidence="3" type="ORF">GCM10010991_08560</name>
</gene>
<keyword evidence="4" id="KW-1185">Reference proteome</keyword>
<dbReference type="SUPFAM" id="SSF51294">
    <property type="entry name" value="Hedgehog/intein (Hint) domain"/>
    <property type="match status" value="1"/>
</dbReference>
<organism evidence="3 4">
    <name type="scientific">Gemmobacter aquaticus</name>
    <dbReference type="NCBI Taxonomy" id="490185"/>
    <lineage>
        <taxon>Bacteria</taxon>
        <taxon>Pseudomonadati</taxon>
        <taxon>Pseudomonadota</taxon>
        <taxon>Alphaproteobacteria</taxon>
        <taxon>Rhodobacterales</taxon>
        <taxon>Paracoccaceae</taxon>
        <taxon>Gemmobacter</taxon>
    </lineage>
</organism>
<proteinExistence type="predicted"/>
<dbReference type="Gene3D" id="2.170.16.10">
    <property type="entry name" value="Hedgehog/Intein (Hint) domain"/>
    <property type="match status" value="1"/>
</dbReference>
<dbReference type="AlphaFoldDB" id="A0A918DBV3"/>
<accession>A0A918DBV3</accession>
<reference evidence="3 4" key="1">
    <citation type="journal article" date="2014" name="Int. J. Syst. Evol. Microbiol.">
        <title>Complete genome sequence of Corynebacterium casei LMG S-19264T (=DSM 44701T), isolated from a smear-ripened cheese.</title>
        <authorList>
            <consortium name="US DOE Joint Genome Institute (JGI-PGF)"/>
            <person name="Walter F."/>
            <person name="Albersmeier A."/>
            <person name="Kalinowski J."/>
            <person name="Ruckert C."/>
        </authorList>
    </citation>
    <scope>NUCLEOTIDE SEQUENCE [LARGE SCALE GENOMIC DNA]</scope>
    <source>
        <strain evidence="3 4">CGMCC 1.7029</strain>
    </source>
</reference>
<dbReference type="RefSeq" id="WP_229704318.1">
    <property type="nucleotide sequence ID" value="NZ_BMLP01000001.1"/>
</dbReference>
<dbReference type="EMBL" id="BMLP01000001">
    <property type="protein sequence ID" value="GGO27144.1"/>
    <property type="molecule type" value="Genomic_DNA"/>
</dbReference>
<sequence>MGQRNKGAAQGRNGRAYPAHSMRVRHGVNQGDALAGPDDVCVGDIYQLDRSAAGLRLCLAWVDGQAIAAEGSDIGRVGELLGAIARYTLMADDGTRIELSMITADWPEPRLFLLPLSPIAAGVDYQLLQVEAADALSAAPNIDPICVSFGHGTRITMADGTLRAIEHLRTGDLVLTRDHGPQAVRWIGRATLRAIGALAPVVISAGTLGNAGDLVLSQHHRLFLYQRDRLPGVTTAEVLIQARDLIDEDMIFRREGGFVDYFSLVFDGHEIIYAEGVPVESLLVTDAVLERLPGEIATGVRAHFPGLRQTQHLGTEPQRPLNPGLPARLGKGSGARA</sequence>
<evidence type="ECO:0000313" key="3">
    <source>
        <dbReference type="EMBL" id="GGO27144.1"/>
    </source>
</evidence>
<feature type="region of interest" description="Disordered" evidence="1">
    <location>
        <begin position="309"/>
        <end position="337"/>
    </location>
</feature>
<name>A0A918DBV3_9RHOB</name>
<evidence type="ECO:0000256" key="1">
    <source>
        <dbReference type="SAM" id="MobiDB-lite"/>
    </source>
</evidence>
<dbReference type="InterPro" id="IPR036844">
    <property type="entry name" value="Hint_dom_sf"/>
</dbReference>
<evidence type="ECO:0000313" key="4">
    <source>
        <dbReference type="Proteomes" id="UP000598196"/>
    </source>
</evidence>
<feature type="domain" description="Hedgehog/Intein (Hint)" evidence="2">
    <location>
        <begin position="148"/>
        <end position="284"/>
    </location>
</feature>
<evidence type="ECO:0000259" key="2">
    <source>
        <dbReference type="Pfam" id="PF13403"/>
    </source>
</evidence>
<dbReference type="Pfam" id="PF13403">
    <property type="entry name" value="Hint_2"/>
    <property type="match status" value="1"/>
</dbReference>
<comment type="caution">
    <text evidence="3">The sequence shown here is derived from an EMBL/GenBank/DDBJ whole genome shotgun (WGS) entry which is preliminary data.</text>
</comment>